<dbReference type="OrthoDB" id="7448000at2"/>
<dbReference type="AlphaFoldDB" id="A0A4U1L2V4"/>
<accession>A0A4U1L2V4</accession>
<keyword evidence="2" id="KW-1185">Reference proteome</keyword>
<reference evidence="1 2" key="1">
    <citation type="submission" date="2019-04" db="EMBL/GenBank/DDBJ databases">
        <authorList>
            <person name="Yang Y."/>
            <person name="Wei D."/>
        </authorList>
    </citation>
    <scope>NUCLEOTIDE SEQUENCE [LARGE SCALE GENOMIC DNA]</scope>
    <source>
        <strain evidence="1 2">L-1-4w-11</strain>
    </source>
</reference>
<dbReference type="PROSITE" id="PS51257">
    <property type="entry name" value="PROKAR_LIPOPROTEIN"/>
    <property type="match status" value="1"/>
</dbReference>
<evidence type="ECO:0000313" key="1">
    <source>
        <dbReference type="EMBL" id="TKD51199.1"/>
    </source>
</evidence>
<evidence type="ECO:0000313" key="2">
    <source>
        <dbReference type="Proteomes" id="UP000309138"/>
    </source>
</evidence>
<name>A0A4U1L2V4_9SPHN</name>
<proteinExistence type="predicted"/>
<comment type="caution">
    <text evidence="1">The sequence shown here is derived from an EMBL/GenBank/DDBJ whole genome shotgun (WGS) entry which is preliminary data.</text>
</comment>
<gene>
    <name evidence="1" type="ORF">FBR43_10855</name>
</gene>
<protein>
    <submittedName>
        <fullName evidence="1">Uncharacterized protein</fullName>
    </submittedName>
</protein>
<dbReference type="EMBL" id="SWKR01000002">
    <property type="protein sequence ID" value="TKD51199.1"/>
    <property type="molecule type" value="Genomic_DNA"/>
</dbReference>
<organism evidence="1 2">
    <name type="scientific">Sphingomonas baiyangensis</name>
    <dbReference type="NCBI Taxonomy" id="2572576"/>
    <lineage>
        <taxon>Bacteria</taxon>
        <taxon>Pseudomonadati</taxon>
        <taxon>Pseudomonadota</taxon>
        <taxon>Alphaproteobacteria</taxon>
        <taxon>Sphingomonadales</taxon>
        <taxon>Sphingomonadaceae</taxon>
        <taxon>Sphingomonas</taxon>
    </lineage>
</organism>
<sequence>MRRCWSALAAVAAFAGCSDQPATQGQGGAPGLERAAIERGLVRDPADRGLTGVYARDADRICIVETASEARIGALVDYGDDIACTGRGTVAREDGGTALAVAFGGGCSFTARFDGDRITFPATVPEACRALCSGRASFAALTGERLSDSASEAVAMRDTRGGTMCQTAG</sequence>
<dbReference type="Proteomes" id="UP000309138">
    <property type="component" value="Unassembled WGS sequence"/>
</dbReference>
<dbReference type="RefSeq" id="WP_136943147.1">
    <property type="nucleotide sequence ID" value="NZ_SWKR01000002.1"/>
</dbReference>